<dbReference type="SUPFAM" id="SSF54001">
    <property type="entry name" value="Cysteine proteinases"/>
    <property type="match status" value="1"/>
</dbReference>
<dbReference type="SMART" id="SM00249">
    <property type="entry name" value="PHD"/>
    <property type="match status" value="1"/>
</dbReference>
<feature type="region of interest" description="Disordered" evidence="7">
    <location>
        <begin position="219"/>
        <end position="243"/>
    </location>
</feature>
<evidence type="ECO:0000256" key="6">
    <source>
        <dbReference type="ARBA" id="ARBA00023242"/>
    </source>
</evidence>
<dbReference type="InterPro" id="IPR056065">
    <property type="entry name" value="DUF7648"/>
</dbReference>
<feature type="compositionally biased region" description="Basic and acidic residues" evidence="7">
    <location>
        <begin position="527"/>
        <end position="549"/>
    </location>
</feature>
<dbReference type="InterPro" id="IPR013083">
    <property type="entry name" value="Znf_RING/FYVE/PHD"/>
</dbReference>
<feature type="compositionally biased region" description="Basic residues" evidence="7">
    <location>
        <begin position="975"/>
        <end position="984"/>
    </location>
</feature>
<keyword evidence="3" id="KW-0479">Metal-binding</keyword>
<evidence type="ECO:0000256" key="1">
    <source>
        <dbReference type="ARBA" id="ARBA00004123"/>
    </source>
</evidence>
<feature type="compositionally biased region" description="Basic and acidic residues" evidence="7">
    <location>
        <begin position="394"/>
        <end position="407"/>
    </location>
</feature>
<feature type="domain" description="DUSP" evidence="9">
    <location>
        <begin position="1128"/>
        <end position="1243"/>
    </location>
</feature>
<organism evidence="10 11">
    <name type="scientific">Arabidopsis arenosa</name>
    <name type="common">Sand rock-cress</name>
    <name type="synonym">Cardaminopsis arenosa</name>
    <dbReference type="NCBI Taxonomy" id="38785"/>
    <lineage>
        <taxon>Eukaryota</taxon>
        <taxon>Viridiplantae</taxon>
        <taxon>Streptophyta</taxon>
        <taxon>Embryophyta</taxon>
        <taxon>Tracheophyta</taxon>
        <taxon>Spermatophyta</taxon>
        <taxon>Magnoliopsida</taxon>
        <taxon>eudicotyledons</taxon>
        <taxon>Gunneridae</taxon>
        <taxon>Pentapetalae</taxon>
        <taxon>rosids</taxon>
        <taxon>malvids</taxon>
        <taxon>Brassicales</taxon>
        <taxon>Brassicaceae</taxon>
        <taxon>Camelineae</taxon>
        <taxon>Arabidopsis</taxon>
    </lineage>
</organism>
<evidence type="ECO:0000256" key="7">
    <source>
        <dbReference type="SAM" id="MobiDB-lite"/>
    </source>
</evidence>
<dbReference type="InterPro" id="IPR011011">
    <property type="entry name" value="Znf_FYVE_PHD"/>
</dbReference>
<feature type="compositionally biased region" description="Acidic residues" evidence="7">
    <location>
        <begin position="601"/>
        <end position="613"/>
    </location>
</feature>
<dbReference type="Pfam" id="PF00443">
    <property type="entry name" value="UCH"/>
    <property type="match status" value="1"/>
</dbReference>
<feature type="compositionally biased region" description="Basic and acidic residues" evidence="7">
    <location>
        <begin position="617"/>
        <end position="632"/>
    </location>
</feature>
<keyword evidence="5" id="KW-0862">Zinc</keyword>
<protein>
    <recommendedName>
        <fullName evidence="12">Ubiquitinyl hydrolase 1</fullName>
    </recommendedName>
</protein>
<dbReference type="Proteomes" id="UP000682877">
    <property type="component" value="Chromosome 1"/>
</dbReference>
<dbReference type="PROSITE" id="PS50235">
    <property type="entry name" value="USP_3"/>
    <property type="match status" value="1"/>
</dbReference>
<dbReference type="InterPro" id="IPR018200">
    <property type="entry name" value="USP_CS"/>
</dbReference>
<evidence type="ECO:0000256" key="5">
    <source>
        <dbReference type="ARBA" id="ARBA00022833"/>
    </source>
</evidence>
<feature type="compositionally biased region" description="Low complexity" evidence="7">
    <location>
        <begin position="844"/>
        <end position="859"/>
    </location>
</feature>
<dbReference type="Gene3D" id="3.30.2230.10">
    <property type="entry name" value="DUSP-like"/>
    <property type="match status" value="1"/>
</dbReference>
<keyword evidence="11" id="KW-1185">Reference proteome</keyword>
<keyword evidence="4" id="KW-0863">Zinc-finger</keyword>
<sequence length="2011" mass="224382">MRGRSYRFSSTDPHEDWGNELWTVDCVCGVNDDDGTEMVKCDDCGVWVHTRCSRFVKEEELFTCDKCKSKNNVNDSEETEVAQLLVELPTKTLRMENSCTRGVPPKRPFRLWTEIPTEEKVHVQGIPGGDPALFEGLSSVFSRELWKCTGYVPKKFNFKYREFPCWDEQEKDEIENDGAGVLFSMSKDNVIAAPVSALVGMKSLDGKGTNDLKLGCAKDGNSWDSGETDRKHSQGSMKKNKRLLRPMITNKRRKELFGASKERMKKKVEVADKEEDDKKGFVGKTGIRPASDSKPSESRKDIEAEGFTSDIGITKSVKAKKAAFEESNSGGLALETGGDESGNTEIGVECSREQNLSDVHANGAGKQEEKAGHHFRIVLKSSASTDPSVLGGKDVPHNEANKEEERQGTVADVPEDNAVDSSESSRKPSPVSTVGKTREGEEKTHSGKVSSRKNKFQKETADTGASGPVRLQTLDPMDSKVSGSSVSQISGASEFNKMTPSSSLPDDHKPQPVDVVSEGISSGNRNKAMELKRELVVSEAEKDNLETKPESGLFQEPSKPFRPIPHTVSGNGRPKMVVCIGKTSSSSATEKSSRSKQQPCDDADANTNDEDCVSSDVIRERDGDDEPSEKAPKHPKFSITSKKSMQHNRTSHSSVSKTRESSSASKSSSAARINGGSSEAPSKHSLSGTFPKNEKPGQSIFQSSTKNPVQSIISLAPNLSDEELALRLHHQLNSSPRVPRVPRLRQPGSLPLSPTAPSFKRTSSSGSKDHTTFSRRKNKDASKEGYRNLRDDDRCSTRSAKTRRSPDRRTQQDSGSRGGSLCSKGEENETPKTSSYSSRKVLLPPNSTTSTSSGPCSSSELNEHNKPSPHSSPRNNGTPVHRTLPGLINEIMSKGKRMAYEELCNAVLPHWPHLRKHNGERYAYSSHSQAVLDCLRNRHEWARLVDRGPKTNSGKKKRKLDAAEEESDENESSKGGRKRLHQHHSQGEEFPKGKRKARKRRRLSLQRKGIKVLRKKRNQEEDEVSEEDEEGAFSDTSDESIFCEEDEEEEEGHTTATVKTIKRHKRDRRRFSSYHLCRFLSAVRKNCLSRFRFPSISRICSVSSDSTFDSDTMTIPDSESTGVCEVPYSPEEERRIVTELNNEAEADLKEGNLYFVISNRWYTRWQRFVGLVTEEFPSGETSEVTRPGPIDNHDIIDSESDASDPQLRMMLEEGVDYTLVPHEVWIKLVEWYKGGPPLPRKLISQGFYTKSFSVEVYPLCLQLTDSRDESTTIIRLSKQASIGQLYEMVCAGKGVAKEKARIWDYFEKKKSVLLDPSSEKSVEESGLQLNQDILLDVDGSASSQCDMSLAGNELALVPLEPTKSDAMDIVRGGGTLSNGHSNGSKFSLFGRNAFEDDVSSSTFGKGERRGLGGLQNLGNTCFMNSTLQCLAHTPPIVEYFLQDYSSDINAENPLGMRGELAIAFGELLRKLWSSGQNTVAPRAFKTKLARFAPQFSGYNQHDSQEMLAFLLDGLHEDLNKVKRKPYIEAKDSDGRPDDEVAEEKWKYHKARNDSVIVDVCQGQYKSTLVCPDCGKISITFDPFMYLSLPLPSSRTRSMTVTVFYGDGSHLPMPYTVTVPKDGSCRDLSNALGTACCLNNDESLLLAEVYDHKVFKYFENPLELLNGIKDNERIVAYRFNQMHKGPEKVKLEILHGEQEKSDSGRDPKLFGTPLVTYINKEPLSGSDIAASISGLLSPLRRVHMSSIVHSGNENGHVPDVADESLGSVSSRDTETEDNASDDRELSFSLLPDYHSFSLQPLESDSIVNPGSVTKVLVKWNEKEHEKYDSSYLNDLPEVHKSSFLAKKTRQEEISLFSCLEAFLAEEPLGPDDMWYCPGCKEHRQANKKLDLWKLPDILVFHLKRFTYSRYFKNKIDTLVNFPIHDLDLSKYVKNKDGQSYLYELYAISNHYGGLGGGHYTAYAKLMDENKWYDFDDSRVSAVNEYEIKTPAAYVLFYQRVKSESETSDMKVD</sequence>
<feature type="compositionally biased region" description="Basic residues" evidence="7">
    <location>
        <begin position="993"/>
        <end position="1017"/>
    </location>
</feature>
<dbReference type="Gene3D" id="3.30.40.10">
    <property type="entry name" value="Zinc/RING finger domain, C3HC4 (zinc finger)"/>
    <property type="match status" value="1"/>
</dbReference>
<dbReference type="GO" id="GO:0005634">
    <property type="term" value="C:nucleus"/>
    <property type="evidence" value="ECO:0007669"/>
    <property type="project" value="UniProtKB-SubCell"/>
</dbReference>
<feature type="compositionally biased region" description="Basic and acidic residues" evidence="7">
    <location>
        <begin position="268"/>
        <end position="280"/>
    </location>
</feature>
<dbReference type="SUPFAM" id="SSF57903">
    <property type="entry name" value="FYVE/PHD zinc finger"/>
    <property type="match status" value="1"/>
</dbReference>
<dbReference type="Gene3D" id="3.10.20.90">
    <property type="entry name" value="Phosphatidylinositol 3-kinase Catalytic Subunit, Chain A, domain 1"/>
    <property type="match status" value="1"/>
</dbReference>
<feature type="compositionally biased region" description="Polar residues" evidence="7">
    <location>
        <begin position="675"/>
        <end position="690"/>
    </location>
</feature>
<dbReference type="InterPro" id="IPR001965">
    <property type="entry name" value="Znf_PHD"/>
</dbReference>
<evidence type="ECO:0000259" key="8">
    <source>
        <dbReference type="PROSITE" id="PS50235"/>
    </source>
</evidence>
<keyword evidence="6" id="KW-0539">Nucleus</keyword>
<feature type="compositionally biased region" description="Polar residues" evidence="7">
    <location>
        <begin position="699"/>
        <end position="708"/>
    </location>
</feature>
<feature type="compositionally biased region" description="Low complexity" evidence="7">
    <location>
        <begin position="479"/>
        <end position="493"/>
    </location>
</feature>
<feature type="compositionally biased region" description="Basic and acidic residues" evidence="7">
    <location>
        <begin position="294"/>
        <end position="303"/>
    </location>
</feature>
<dbReference type="SUPFAM" id="SSF143791">
    <property type="entry name" value="DUSP-like"/>
    <property type="match status" value="1"/>
</dbReference>
<dbReference type="PROSITE" id="PS00973">
    <property type="entry name" value="USP_2"/>
    <property type="match status" value="1"/>
</dbReference>
<name>A0A8S1ZGQ7_ARAAE</name>
<feature type="compositionally biased region" description="Polar residues" evidence="7">
    <location>
        <begin position="868"/>
        <end position="878"/>
    </location>
</feature>
<feature type="domain" description="USP" evidence="8">
    <location>
        <begin position="1412"/>
        <end position="1999"/>
    </location>
</feature>
<dbReference type="Pfam" id="PF24659">
    <property type="entry name" value="DUF7648"/>
    <property type="match status" value="1"/>
</dbReference>
<dbReference type="PROSITE" id="PS00972">
    <property type="entry name" value="USP_1"/>
    <property type="match status" value="1"/>
</dbReference>
<dbReference type="EMBL" id="LR999451">
    <property type="protein sequence ID" value="CAE5959078.1"/>
    <property type="molecule type" value="Genomic_DNA"/>
</dbReference>
<dbReference type="InterPro" id="IPR038765">
    <property type="entry name" value="Papain-like_cys_pep_sf"/>
</dbReference>
<dbReference type="InterPro" id="IPR006615">
    <property type="entry name" value="Pept_C19_DUSP"/>
</dbReference>
<accession>A0A8S1ZGQ7</accession>
<dbReference type="PANTHER" id="PTHR14571">
    <property type="entry name" value="HISTONE-LYSINE N-METHYLTRANSFERASE SET-26-RELATED"/>
    <property type="match status" value="1"/>
</dbReference>
<dbReference type="GO" id="GO:0016579">
    <property type="term" value="P:protein deubiquitination"/>
    <property type="evidence" value="ECO:0007669"/>
    <property type="project" value="InterPro"/>
</dbReference>
<proteinExistence type="inferred from homology"/>
<dbReference type="SMART" id="SM00695">
    <property type="entry name" value="DUSP"/>
    <property type="match status" value="1"/>
</dbReference>
<evidence type="ECO:0000259" key="9">
    <source>
        <dbReference type="PROSITE" id="PS51283"/>
    </source>
</evidence>
<dbReference type="PROSITE" id="PS01359">
    <property type="entry name" value="ZF_PHD_1"/>
    <property type="match status" value="1"/>
</dbReference>
<dbReference type="GO" id="GO:0004843">
    <property type="term" value="F:cysteine-type deubiquitinase activity"/>
    <property type="evidence" value="ECO:0007669"/>
    <property type="project" value="InterPro"/>
</dbReference>
<dbReference type="CDD" id="cd02674">
    <property type="entry name" value="Peptidase_C19R"/>
    <property type="match status" value="1"/>
</dbReference>
<feature type="region of interest" description="Disordered" evidence="7">
    <location>
        <begin position="268"/>
        <end position="708"/>
    </location>
</feature>
<dbReference type="PROSITE" id="PS51283">
    <property type="entry name" value="DUSP"/>
    <property type="match status" value="1"/>
</dbReference>
<feature type="region of interest" description="Disordered" evidence="7">
    <location>
        <begin position="945"/>
        <end position="1039"/>
    </location>
</feature>
<dbReference type="InterPro" id="IPR019786">
    <property type="entry name" value="Zinc_finger_PHD-type_CS"/>
</dbReference>
<reference evidence="10" key="1">
    <citation type="submission" date="2021-01" db="EMBL/GenBank/DDBJ databases">
        <authorList>
            <person name="Bezrukov I."/>
        </authorList>
    </citation>
    <scope>NUCLEOTIDE SEQUENCE</scope>
</reference>
<dbReference type="GO" id="GO:0008270">
    <property type="term" value="F:zinc ion binding"/>
    <property type="evidence" value="ECO:0007669"/>
    <property type="project" value="UniProtKB-KW"/>
</dbReference>
<evidence type="ECO:0008006" key="12">
    <source>
        <dbReference type="Google" id="ProtNLM"/>
    </source>
</evidence>
<evidence type="ECO:0000256" key="2">
    <source>
        <dbReference type="ARBA" id="ARBA00009085"/>
    </source>
</evidence>
<dbReference type="InterPro" id="IPR028889">
    <property type="entry name" value="USP"/>
</dbReference>
<evidence type="ECO:0000313" key="11">
    <source>
        <dbReference type="Proteomes" id="UP000682877"/>
    </source>
</evidence>
<dbReference type="PANTHER" id="PTHR14571:SF9">
    <property type="entry name" value="HISTONE-LYSINE N-METHYLTRANSFERASE SET-26-RELATED"/>
    <property type="match status" value="1"/>
</dbReference>
<feature type="region of interest" description="Disordered" evidence="7">
    <location>
        <begin position="1749"/>
        <end position="1781"/>
    </location>
</feature>
<dbReference type="Pfam" id="PF06337">
    <property type="entry name" value="DUSP"/>
    <property type="match status" value="1"/>
</dbReference>
<feature type="compositionally biased region" description="Low complexity" evidence="7">
    <location>
        <begin position="651"/>
        <end position="669"/>
    </location>
</feature>
<evidence type="ECO:0000313" key="10">
    <source>
        <dbReference type="EMBL" id="CAE5959078.1"/>
    </source>
</evidence>
<dbReference type="InterPro" id="IPR035927">
    <property type="entry name" value="DUSP-like_sf"/>
</dbReference>
<comment type="subcellular location">
    <subcellularLocation>
        <location evidence="1">Nucleus</location>
    </subcellularLocation>
</comment>
<dbReference type="InterPro" id="IPR001394">
    <property type="entry name" value="Peptidase_C19_UCH"/>
</dbReference>
<evidence type="ECO:0000256" key="4">
    <source>
        <dbReference type="ARBA" id="ARBA00022771"/>
    </source>
</evidence>
<feature type="compositionally biased region" description="Basic and acidic residues" evidence="7">
    <location>
        <begin position="436"/>
        <end position="445"/>
    </location>
</feature>
<feature type="compositionally biased region" description="Basic and acidic residues" evidence="7">
    <location>
        <begin position="779"/>
        <end position="796"/>
    </location>
</feature>
<evidence type="ECO:0000256" key="3">
    <source>
        <dbReference type="ARBA" id="ARBA00022723"/>
    </source>
</evidence>
<comment type="similarity">
    <text evidence="2">Belongs to the peptidase C19 family.</text>
</comment>
<feature type="compositionally biased region" description="Acidic residues" evidence="7">
    <location>
        <begin position="1020"/>
        <end position="1039"/>
    </location>
</feature>
<feature type="region of interest" description="Disordered" evidence="7">
    <location>
        <begin position="730"/>
        <end position="883"/>
    </location>
</feature>
<gene>
    <name evidence="10" type="ORF">AARE701A_LOCUS2631</name>
</gene>
<feature type="region of interest" description="Disordered" evidence="7">
    <location>
        <begin position="1179"/>
        <end position="1199"/>
    </location>
</feature>
<dbReference type="Gene3D" id="3.90.70.10">
    <property type="entry name" value="Cysteine proteinases"/>
    <property type="match status" value="2"/>
</dbReference>